<dbReference type="GO" id="GO:0009055">
    <property type="term" value="F:electron transfer activity"/>
    <property type="evidence" value="ECO:0007669"/>
    <property type="project" value="InterPro"/>
</dbReference>
<evidence type="ECO:0000256" key="13">
    <source>
        <dbReference type="SAM" id="Phobius"/>
    </source>
</evidence>
<evidence type="ECO:0000256" key="12">
    <source>
        <dbReference type="ARBA" id="ARBA00037975"/>
    </source>
</evidence>
<feature type="transmembrane region" description="Helical" evidence="13">
    <location>
        <begin position="45"/>
        <end position="66"/>
    </location>
</feature>
<evidence type="ECO:0000256" key="10">
    <source>
        <dbReference type="ARBA" id="ARBA00023004"/>
    </source>
</evidence>
<comment type="subcellular location">
    <subcellularLocation>
        <location evidence="2">Cell membrane</location>
        <topology evidence="2">Multi-pass membrane protein</topology>
    </subcellularLocation>
</comment>
<dbReference type="Proteomes" id="UP000274358">
    <property type="component" value="Unassembled WGS sequence"/>
</dbReference>
<protein>
    <submittedName>
        <fullName evidence="15">Cytochrome b</fullName>
    </submittedName>
</protein>
<evidence type="ECO:0000256" key="3">
    <source>
        <dbReference type="ARBA" id="ARBA00022448"/>
    </source>
</evidence>
<dbReference type="GO" id="GO:0020037">
    <property type="term" value="F:heme binding"/>
    <property type="evidence" value="ECO:0007669"/>
    <property type="project" value="TreeGrafter"/>
</dbReference>
<keyword evidence="3" id="KW-0813">Transport</keyword>
<dbReference type="AlphaFoldDB" id="A0A3S0RXW5"/>
<comment type="cofactor">
    <cofactor evidence="1">
        <name>heme b</name>
        <dbReference type="ChEBI" id="CHEBI:60344"/>
    </cofactor>
</comment>
<keyword evidence="7" id="KW-0479">Metal-binding</keyword>
<proteinExistence type="inferred from homology"/>
<evidence type="ECO:0000256" key="9">
    <source>
        <dbReference type="ARBA" id="ARBA00022989"/>
    </source>
</evidence>
<keyword evidence="5" id="KW-0349">Heme</keyword>
<feature type="transmembrane region" description="Helical" evidence="13">
    <location>
        <begin position="12"/>
        <end position="33"/>
    </location>
</feature>
<evidence type="ECO:0000259" key="14">
    <source>
        <dbReference type="Pfam" id="PF01292"/>
    </source>
</evidence>
<evidence type="ECO:0000256" key="7">
    <source>
        <dbReference type="ARBA" id="ARBA00022723"/>
    </source>
</evidence>
<evidence type="ECO:0000256" key="1">
    <source>
        <dbReference type="ARBA" id="ARBA00001970"/>
    </source>
</evidence>
<comment type="similarity">
    <text evidence="12">Belongs to the cytochrome b561 family.</text>
</comment>
<evidence type="ECO:0000256" key="8">
    <source>
        <dbReference type="ARBA" id="ARBA00022982"/>
    </source>
</evidence>
<dbReference type="OrthoDB" id="8589936at2"/>
<feature type="transmembrane region" description="Helical" evidence="13">
    <location>
        <begin position="145"/>
        <end position="166"/>
    </location>
</feature>
<evidence type="ECO:0000256" key="2">
    <source>
        <dbReference type="ARBA" id="ARBA00004651"/>
    </source>
</evidence>
<evidence type="ECO:0000313" key="15">
    <source>
        <dbReference type="EMBL" id="RUL71480.1"/>
    </source>
</evidence>
<dbReference type="Pfam" id="PF01292">
    <property type="entry name" value="Ni_hydr_CYTB"/>
    <property type="match status" value="1"/>
</dbReference>
<keyword evidence="11 13" id="KW-0472">Membrane</keyword>
<dbReference type="GO" id="GO:0005886">
    <property type="term" value="C:plasma membrane"/>
    <property type="evidence" value="ECO:0007669"/>
    <property type="project" value="UniProtKB-SubCell"/>
</dbReference>
<keyword evidence="9 13" id="KW-1133">Transmembrane helix</keyword>
<dbReference type="RefSeq" id="WP_126686374.1">
    <property type="nucleotide sequence ID" value="NZ_RYYV01000018.1"/>
</dbReference>
<keyword evidence="4" id="KW-1003">Cell membrane</keyword>
<dbReference type="PANTHER" id="PTHR30529:SF7">
    <property type="entry name" value="CYTOCHROME B561 BACTERIAL_NI-HYDROGENASE DOMAIN-CONTAINING PROTEIN"/>
    <property type="match status" value="1"/>
</dbReference>
<dbReference type="EMBL" id="RYYV01000018">
    <property type="protein sequence ID" value="RUL71480.1"/>
    <property type="molecule type" value="Genomic_DNA"/>
</dbReference>
<dbReference type="PANTHER" id="PTHR30529">
    <property type="entry name" value="CYTOCHROME B561"/>
    <property type="match status" value="1"/>
</dbReference>
<evidence type="ECO:0000256" key="6">
    <source>
        <dbReference type="ARBA" id="ARBA00022692"/>
    </source>
</evidence>
<evidence type="ECO:0000256" key="5">
    <source>
        <dbReference type="ARBA" id="ARBA00022617"/>
    </source>
</evidence>
<organism evidence="15 16">
    <name type="scientific">Dyella choica</name>
    <dbReference type="NCBI Taxonomy" id="1927959"/>
    <lineage>
        <taxon>Bacteria</taxon>
        <taxon>Pseudomonadati</taxon>
        <taxon>Pseudomonadota</taxon>
        <taxon>Gammaproteobacteria</taxon>
        <taxon>Lysobacterales</taxon>
        <taxon>Rhodanobacteraceae</taxon>
        <taxon>Dyella</taxon>
    </lineage>
</organism>
<dbReference type="SUPFAM" id="SSF81342">
    <property type="entry name" value="Transmembrane di-heme cytochromes"/>
    <property type="match status" value="1"/>
</dbReference>
<keyword evidence="16" id="KW-1185">Reference proteome</keyword>
<dbReference type="InterPro" id="IPR011577">
    <property type="entry name" value="Cyt_b561_bac/Ni-Hgenase"/>
</dbReference>
<keyword evidence="10" id="KW-0408">Iron</keyword>
<evidence type="ECO:0000313" key="16">
    <source>
        <dbReference type="Proteomes" id="UP000274358"/>
    </source>
</evidence>
<feature type="transmembrane region" description="Helical" evidence="13">
    <location>
        <begin position="86"/>
        <end position="109"/>
    </location>
</feature>
<dbReference type="InterPro" id="IPR016174">
    <property type="entry name" value="Di-haem_cyt_TM"/>
</dbReference>
<feature type="domain" description="Cytochrome b561 bacterial/Ni-hydrogenase" evidence="14">
    <location>
        <begin position="9"/>
        <end position="178"/>
    </location>
</feature>
<comment type="caution">
    <text evidence="15">The sequence shown here is derived from an EMBL/GenBank/DDBJ whole genome shotgun (WGS) entry which is preliminary data.</text>
</comment>
<reference evidence="15 16" key="1">
    <citation type="submission" date="2018-12" db="EMBL/GenBank/DDBJ databases">
        <title>Dyella dinghuensis sp. nov. DHOA06 and Dyella choica sp. nov. 4M-K27, isolated from forest soil.</title>
        <authorList>
            <person name="Qiu L.-H."/>
            <person name="Gao Z.-H."/>
        </authorList>
    </citation>
    <scope>NUCLEOTIDE SEQUENCE [LARGE SCALE GENOMIC DNA]</scope>
    <source>
        <strain evidence="15 16">4M-K27</strain>
    </source>
</reference>
<dbReference type="GO" id="GO:0022904">
    <property type="term" value="P:respiratory electron transport chain"/>
    <property type="evidence" value="ECO:0007669"/>
    <property type="project" value="InterPro"/>
</dbReference>
<evidence type="ECO:0000256" key="4">
    <source>
        <dbReference type="ARBA" id="ARBA00022475"/>
    </source>
</evidence>
<dbReference type="GO" id="GO:0046872">
    <property type="term" value="F:metal ion binding"/>
    <property type="evidence" value="ECO:0007669"/>
    <property type="project" value="UniProtKB-KW"/>
</dbReference>
<name>A0A3S0RXW5_9GAMM</name>
<sequence>MSLRTDGRRWGSVAKLFHWIVGLGILGNGVWGLLMTDMSPSMSKISIYALHKSIGLTILALFALRLAWRLYDGAPPDEPMPRWQRIVAHATHVLLYGFILALPLSGWLFNSLHGYPLQWFKWFNLPALAAKNDDLSQVAGEVHEWLFYLLLLVLVGHVGGALKHHFFDQDNVLRRMLPFARLRQGKTTSGELT</sequence>
<accession>A0A3S0RXW5</accession>
<dbReference type="InterPro" id="IPR052168">
    <property type="entry name" value="Cytochrome_b561_oxidase"/>
</dbReference>
<keyword evidence="6 13" id="KW-0812">Transmembrane</keyword>
<gene>
    <name evidence="15" type="ORF">EKH80_19040</name>
</gene>
<keyword evidence="8" id="KW-0249">Electron transport</keyword>
<evidence type="ECO:0000256" key="11">
    <source>
        <dbReference type="ARBA" id="ARBA00023136"/>
    </source>
</evidence>